<dbReference type="RefSeq" id="WP_342706528.1">
    <property type="nucleotide sequence ID" value="NZ_FMYI01000001.1"/>
</dbReference>
<evidence type="ECO:0000256" key="5">
    <source>
        <dbReference type="PIRNR" id="PIRNR005096"/>
    </source>
</evidence>
<protein>
    <recommendedName>
        <fullName evidence="5">Aldose 1-epimerase</fullName>
        <ecNumber evidence="5">5.1.3.3</ecNumber>
    </recommendedName>
</protein>
<dbReference type="InterPro" id="IPR014718">
    <property type="entry name" value="GH-type_carb-bd"/>
</dbReference>
<name>A0A1G6GK92_9BACI</name>
<dbReference type="NCBIfam" id="NF008277">
    <property type="entry name" value="PRK11055.1"/>
    <property type="match status" value="1"/>
</dbReference>
<dbReference type="EC" id="5.1.3.3" evidence="5"/>
<dbReference type="GO" id="GO:0006006">
    <property type="term" value="P:glucose metabolic process"/>
    <property type="evidence" value="ECO:0007669"/>
    <property type="project" value="TreeGrafter"/>
</dbReference>
<feature type="binding site" evidence="7">
    <location>
        <position position="252"/>
    </location>
    <ligand>
        <name>beta-D-galactose</name>
        <dbReference type="ChEBI" id="CHEBI:27667"/>
    </ligand>
</feature>
<feature type="binding site" evidence="8">
    <location>
        <begin position="179"/>
        <end position="181"/>
    </location>
    <ligand>
        <name>beta-D-galactose</name>
        <dbReference type="ChEBI" id="CHEBI:27667"/>
    </ligand>
</feature>
<dbReference type="InterPro" id="IPR015443">
    <property type="entry name" value="Aldose_1-epimerase"/>
</dbReference>
<dbReference type="PANTHER" id="PTHR10091">
    <property type="entry name" value="ALDOSE-1-EPIMERASE"/>
    <property type="match status" value="1"/>
</dbReference>
<dbReference type="EMBL" id="FMYI01000001">
    <property type="protein sequence ID" value="SDB82155.1"/>
    <property type="molecule type" value="Genomic_DNA"/>
</dbReference>
<comment type="similarity">
    <text evidence="2 5">Belongs to the aldose epimerase family.</text>
</comment>
<evidence type="ECO:0000313" key="9">
    <source>
        <dbReference type="EMBL" id="SDB82155.1"/>
    </source>
</evidence>
<evidence type="ECO:0000256" key="4">
    <source>
        <dbReference type="ARBA" id="ARBA00023277"/>
    </source>
</evidence>
<evidence type="ECO:0000256" key="6">
    <source>
        <dbReference type="PIRSR" id="PIRSR005096-1"/>
    </source>
</evidence>
<dbReference type="AlphaFoldDB" id="A0A1G6GK92"/>
<dbReference type="PIRSF" id="PIRSF005096">
    <property type="entry name" value="GALM"/>
    <property type="match status" value="1"/>
</dbReference>
<dbReference type="PANTHER" id="PTHR10091:SF0">
    <property type="entry name" value="GALACTOSE MUTAROTASE"/>
    <property type="match status" value="1"/>
</dbReference>
<proteinExistence type="inferred from homology"/>
<dbReference type="Gene3D" id="2.70.98.10">
    <property type="match status" value="1"/>
</dbReference>
<reference evidence="10" key="1">
    <citation type="submission" date="2016-09" db="EMBL/GenBank/DDBJ databases">
        <authorList>
            <person name="Varghese N."/>
            <person name="Submissions S."/>
        </authorList>
    </citation>
    <scope>NUCLEOTIDE SEQUENCE [LARGE SCALE GENOMIC DNA]</scope>
    <source>
        <strain evidence="10">S5</strain>
    </source>
</reference>
<evidence type="ECO:0000256" key="8">
    <source>
        <dbReference type="PIRSR" id="PIRSR005096-3"/>
    </source>
</evidence>
<organism evidence="9 10">
    <name type="scientific">Pelagirhabdus alkalitolerans</name>
    <dbReference type="NCBI Taxonomy" id="1612202"/>
    <lineage>
        <taxon>Bacteria</taxon>
        <taxon>Bacillati</taxon>
        <taxon>Bacillota</taxon>
        <taxon>Bacilli</taxon>
        <taxon>Bacillales</taxon>
        <taxon>Bacillaceae</taxon>
        <taxon>Pelagirhabdus</taxon>
    </lineage>
</organism>
<evidence type="ECO:0000256" key="7">
    <source>
        <dbReference type="PIRSR" id="PIRSR005096-2"/>
    </source>
</evidence>
<sequence length="349" mass="39113">MMQTQQKPITVEDQTWTEYTLKNDHGMEVNFLDFGGIITSLYTPNHEGEFENVVIGFNDYREYLNNKNFFGALIGRVAGRIENSQFTVNGETYELPANEGAHHLHGGTVGLHNVRYQVELIEGAEMASAVLYHTSMDGEGGYPGTVKFKITYTLTNDNDFSIEYEAFSDKDTILTLTNHSYFNLSGDLKDTVLAHEVEIDAEQFVELDEELIPTGKLLPVRNTVFDFTTAHQIADGVNSGDPQNKVAGDGYDHYFVFDQKKPYNVKVSEPRSGRVLTVKTDQPGMVMYTSNNLDRSLTLKERTSAKYLGVCLETQASPASVSHDGFPSIYLDAHDVYRKTTTFNFSTQA</sequence>
<comment type="catalytic activity">
    <reaction evidence="5">
        <text>alpha-D-glucose = beta-D-glucose</text>
        <dbReference type="Rhea" id="RHEA:10264"/>
        <dbReference type="ChEBI" id="CHEBI:15903"/>
        <dbReference type="ChEBI" id="CHEBI:17925"/>
        <dbReference type="EC" id="5.1.3.3"/>
    </reaction>
</comment>
<dbReference type="GO" id="GO:0030246">
    <property type="term" value="F:carbohydrate binding"/>
    <property type="evidence" value="ECO:0007669"/>
    <property type="project" value="InterPro"/>
</dbReference>
<comment type="pathway">
    <text evidence="1 5">Carbohydrate metabolism; hexose metabolism.</text>
</comment>
<dbReference type="STRING" id="1612202.SAMN05421734_101178"/>
<dbReference type="GO" id="GO:0004034">
    <property type="term" value="F:aldose 1-epimerase activity"/>
    <property type="evidence" value="ECO:0007669"/>
    <property type="project" value="UniProtKB-EC"/>
</dbReference>
<dbReference type="GO" id="GO:0005737">
    <property type="term" value="C:cytoplasm"/>
    <property type="evidence" value="ECO:0007669"/>
    <property type="project" value="TreeGrafter"/>
</dbReference>
<evidence type="ECO:0000313" key="10">
    <source>
        <dbReference type="Proteomes" id="UP000242949"/>
    </source>
</evidence>
<dbReference type="CDD" id="cd09019">
    <property type="entry name" value="galactose_mutarotase_like"/>
    <property type="match status" value="1"/>
</dbReference>
<dbReference type="InterPro" id="IPR008183">
    <property type="entry name" value="Aldose_1/G6P_1-epimerase"/>
</dbReference>
<dbReference type="InterPro" id="IPR047215">
    <property type="entry name" value="Galactose_mutarotase-like"/>
</dbReference>
<gene>
    <name evidence="9" type="ORF">SAMN05421734_101178</name>
</gene>
<evidence type="ECO:0000256" key="2">
    <source>
        <dbReference type="ARBA" id="ARBA00006206"/>
    </source>
</evidence>
<keyword evidence="4 5" id="KW-0119">Carbohydrate metabolism</keyword>
<dbReference type="Proteomes" id="UP000242949">
    <property type="component" value="Unassembled WGS sequence"/>
</dbReference>
<dbReference type="UniPathway" id="UPA00242"/>
<dbReference type="GO" id="GO:0033499">
    <property type="term" value="P:galactose catabolic process via UDP-galactose, Leloir pathway"/>
    <property type="evidence" value="ECO:0007669"/>
    <property type="project" value="TreeGrafter"/>
</dbReference>
<evidence type="ECO:0000256" key="3">
    <source>
        <dbReference type="ARBA" id="ARBA00023235"/>
    </source>
</evidence>
<dbReference type="Pfam" id="PF01263">
    <property type="entry name" value="Aldose_epim"/>
    <property type="match status" value="1"/>
</dbReference>
<keyword evidence="10" id="KW-1185">Reference proteome</keyword>
<dbReference type="InterPro" id="IPR011013">
    <property type="entry name" value="Gal_mutarotase_sf_dom"/>
</dbReference>
<feature type="active site" description="Proton donor" evidence="6">
    <location>
        <position position="179"/>
    </location>
</feature>
<feature type="active site" description="Proton acceptor" evidence="6">
    <location>
        <position position="313"/>
    </location>
</feature>
<accession>A0A1G6GK92</accession>
<keyword evidence="3 5" id="KW-0413">Isomerase</keyword>
<dbReference type="SUPFAM" id="SSF74650">
    <property type="entry name" value="Galactose mutarotase-like"/>
    <property type="match status" value="1"/>
</dbReference>
<evidence type="ECO:0000256" key="1">
    <source>
        <dbReference type="ARBA" id="ARBA00005028"/>
    </source>
</evidence>